<dbReference type="GO" id="GO:0003677">
    <property type="term" value="F:DNA binding"/>
    <property type="evidence" value="ECO:0007669"/>
    <property type="project" value="UniProtKB-KW"/>
</dbReference>
<dbReference type="RefSeq" id="WP_348645953.1">
    <property type="nucleotide sequence ID" value="NZ_JACIFY010000003.1"/>
</dbReference>
<dbReference type="SUPFAM" id="SSF46785">
    <property type="entry name" value="Winged helix' DNA-binding domain"/>
    <property type="match status" value="1"/>
</dbReference>
<dbReference type="Gene3D" id="1.10.10.10">
    <property type="entry name" value="Winged helix-like DNA-binding domain superfamily/Winged helix DNA-binding domain"/>
    <property type="match status" value="1"/>
</dbReference>
<protein>
    <submittedName>
        <fullName evidence="2">DNA-binding MarR family transcriptional regulator</fullName>
    </submittedName>
</protein>
<dbReference type="Pfam" id="PF12802">
    <property type="entry name" value="MarR_2"/>
    <property type="match status" value="1"/>
</dbReference>
<dbReference type="InterPro" id="IPR000835">
    <property type="entry name" value="HTH_MarR-typ"/>
</dbReference>
<gene>
    <name evidence="2" type="ORF">GGD57_001106</name>
</gene>
<dbReference type="Proteomes" id="UP000540909">
    <property type="component" value="Unassembled WGS sequence"/>
</dbReference>
<reference evidence="2 3" key="1">
    <citation type="submission" date="2020-08" db="EMBL/GenBank/DDBJ databases">
        <title>Genomic Encyclopedia of Type Strains, Phase IV (KMG-V): Genome sequencing to study the core and pangenomes of soil and plant-associated prokaryotes.</title>
        <authorList>
            <person name="Whitman W."/>
        </authorList>
    </citation>
    <scope>NUCLEOTIDE SEQUENCE [LARGE SCALE GENOMIC DNA]</scope>
    <source>
        <strain evidence="2 3">SEMIA 4089</strain>
    </source>
</reference>
<dbReference type="AlphaFoldDB" id="A0A7W6R138"/>
<dbReference type="InterPro" id="IPR036390">
    <property type="entry name" value="WH_DNA-bd_sf"/>
</dbReference>
<dbReference type="InterPro" id="IPR036388">
    <property type="entry name" value="WH-like_DNA-bd_sf"/>
</dbReference>
<name>A0A7W6R138_9HYPH</name>
<keyword evidence="2" id="KW-0238">DNA-binding</keyword>
<feature type="domain" description="HTH marR-type" evidence="1">
    <location>
        <begin position="38"/>
        <end position="91"/>
    </location>
</feature>
<sequence>MAMKQQERLHEGDYEALANLRYRIRRFRQFSAKEAQRLGLTPQQHQALLAIKGQPAGKKMSTRMLAERLLMDRKVADGLVQEFVGKAYIETDPAAAGPSKQFVRLTSKAEGALDRLASAHLFEIRKMAPELMQALRVLQDRQNMQRIAWMQ</sequence>
<organism evidence="2 3">
    <name type="scientific">Rhizobium esperanzae</name>
    <dbReference type="NCBI Taxonomy" id="1967781"/>
    <lineage>
        <taxon>Bacteria</taxon>
        <taxon>Pseudomonadati</taxon>
        <taxon>Pseudomonadota</taxon>
        <taxon>Alphaproteobacteria</taxon>
        <taxon>Hyphomicrobiales</taxon>
        <taxon>Rhizobiaceae</taxon>
        <taxon>Rhizobium/Agrobacterium group</taxon>
        <taxon>Rhizobium</taxon>
    </lineage>
</organism>
<evidence type="ECO:0000313" key="3">
    <source>
        <dbReference type="Proteomes" id="UP000540909"/>
    </source>
</evidence>
<dbReference type="EMBL" id="JACIFY010000003">
    <property type="protein sequence ID" value="MBB4234550.1"/>
    <property type="molecule type" value="Genomic_DNA"/>
</dbReference>
<evidence type="ECO:0000313" key="2">
    <source>
        <dbReference type="EMBL" id="MBB4234550.1"/>
    </source>
</evidence>
<comment type="caution">
    <text evidence="2">The sequence shown here is derived from an EMBL/GenBank/DDBJ whole genome shotgun (WGS) entry which is preliminary data.</text>
</comment>
<accession>A0A7W6R138</accession>
<dbReference type="GO" id="GO:0003700">
    <property type="term" value="F:DNA-binding transcription factor activity"/>
    <property type="evidence" value="ECO:0007669"/>
    <property type="project" value="InterPro"/>
</dbReference>
<evidence type="ECO:0000259" key="1">
    <source>
        <dbReference type="Pfam" id="PF12802"/>
    </source>
</evidence>
<proteinExistence type="predicted"/>